<evidence type="ECO:0000313" key="3">
    <source>
        <dbReference type="Proteomes" id="UP001232343"/>
    </source>
</evidence>
<accession>A0ABU0D3H7</accession>
<reference evidence="2 3" key="1">
    <citation type="submission" date="2023-07" db="EMBL/GenBank/DDBJ databases">
        <title>Genomic Encyclopedia of Type Strains, Phase IV (KMG-IV): sequencing the most valuable type-strain genomes for metagenomic binning, comparative biology and taxonomic classification.</title>
        <authorList>
            <person name="Goeker M."/>
        </authorList>
    </citation>
    <scope>NUCLEOTIDE SEQUENCE [LARGE SCALE GENOMIC DNA]</scope>
    <source>
        <strain evidence="2 3">DSM 27848</strain>
    </source>
</reference>
<organism evidence="2 3">
    <name type="scientific">Lederbergia wuyishanensis</name>
    <dbReference type="NCBI Taxonomy" id="1347903"/>
    <lineage>
        <taxon>Bacteria</taxon>
        <taxon>Bacillati</taxon>
        <taxon>Bacillota</taxon>
        <taxon>Bacilli</taxon>
        <taxon>Bacillales</taxon>
        <taxon>Bacillaceae</taxon>
        <taxon>Lederbergia</taxon>
    </lineage>
</organism>
<name>A0ABU0D3H7_9BACI</name>
<dbReference type="PANTHER" id="PTHR12110:SF21">
    <property type="entry name" value="XYLOSE ISOMERASE-LIKE TIM BARREL DOMAIN-CONTAINING PROTEIN"/>
    <property type="match status" value="1"/>
</dbReference>
<evidence type="ECO:0000259" key="1">
    <source>
        <dbReference type="Pfam" id="PF01261"/>
    </source>
</evidence>
<dbReference type="InterPro" id="IPR013022">
    <property type="entry name" value="Xyl_isomerase-like_TIM-brl"/>
</dbReference>
<dbReference type="Pfam" id="PF01261">
    <property type="entry name" value="AP_endonuc_2"/>
    <property type="match status" value="1"/>
</dbReference>
<dbReference type="InterPro" id="IPR036237">
    <property type="entry name" value="Xyl_isomerase-like_sf"/>
</dbReference>
<proteinExistence type="predicted"/>
<evidence type="ECO:0000313" key="2">
    <source>
        <dbReference type="EMBL" id="MDQ0342968.1"/>
    </source>
</evidence>
<comment type="caution">
    <text evidence="2">The sequence shown here is derived from an EMBL/GenBank/DDBJ whole genome shotgun (WGS) entry which is preliminary data.</text>
</comment>
<gene>
    <name evidence="2" type="ORF">J2S14_001782</name>
</gene>
<dbReference type="GO" id="GO:0016853">
    <property type="term" value="F:isomerase activity"/>
    <property type="evidence" value="ECO:0007669"/>
    <property type="project" value="UniProtKB-KW"/>
</dbReference>
<dbReference type="RefSeq" id="WP_244681472.1">
    <property type="nucleotide sequence ID" value="NZ_JALIRM010000006.1"/>
</dbReference>
<keyword evidence="3" id="KW-1185">Reference proteome</keyword>
<protein>
    <submittedName>
        <fullName evidence="2">Sugar phosphate isomerase/epimerase</fullName>
    </submittedName>
</protein>
<dbReference type="Gene3D" id="3.20.20.150">
    <property type="entry name" value="Divalent-metal-dependent TIM barrel enzymes"/>
    <property type="match status" value="1"/>
</dbReference>
<keyword evidence="2" id="KW-0413">Isomerase</keyword>
<sequence>MKLGMYSVEMKRPTTGELFKAIRDTGFSQVQFDFSSVCEEHMQLRFEANLLHEIQTQSEGNNVEIVAVNGTFNMIHPSKQEREDGHKWFAAIAEASRELDCEFITLCTGSRNTKSMWAWHESNQEPKALEDLLASIDKVLEQAERYNLILGIECEPNNCINTPEMARKLLDTFKTPRLKIIMDVANLFQKGQARKENVRPIIDNAFNLLGNDIYLAHGKDIKEGDNLIPTYAGDGIVDFEYFLEKLDHHDYTGGMLLHGIYDEGFFSDSVAFINDVIDKHERTKAP</sequence>
<dbReference type="SUPFAM" id="SSF51658">
    <property type="entry name" value="Xylose isomerase-like"/>
    <property type="match status" value="1"/>
</dbReference>
<dbReference type="PANTHER" id="PTHR12110">
    <property type="entry name" value="HYDROXYPYRUVATE ISOMERASE"/>
    <property type="match status" value="1"/>
</dbReference>
<feature type="domain" description="Xylose isomerase-like TIM barrel" evidence="1">
    <location>
        <begin position="19"/>
        <end position="256"/>
    </location>
</feature>
<dbReference type="EMBL" id="JAUSUO010000003">
    <property type="protein sequence ID" value="MDQ0342968.1"/>
    <property type="molecule type" value="Genomic_DNA"/>
</dbReference>
<dbReference type="Proteomes" id="UP001232343">
    <property type="component" value="Unassembled WGS sequence"/>
</dbReference>
<dbReference type="InterPro" id="IPR050312">
    <property type="entry name" value="IolE/XylAMocC-like"/>
</dbReference>